<evidence type="ECO:0000256" key="1">
    <source>
        <dbReference type="ARBA" id="ARBA00005251"/>
    </source>
</evidence>
<evidence type="ECO:0000313" key="9">
    <source>
        <dbReference type="Proteomes" id="UP001345013"/>
    </source>
</evidence>
<dbReference type="InterPro" id="IPR023035">
    <property type="entry name" value="Ribosomal_uS9_bac/plastid"/>
</dbReference>
<dbReference type="InterPro" id="IPR000754">
    <property type="entry name" value="Ribosomal_uS9"/>
</dbReference>
<proteinExistence type="inferred from homology"/>
<gene>
    <name evidence="8" type="primary">MRPS9</name>
    <name evidence="8" type="ORF">LTR24_003355</name>
</gene>
<organism evidence="8 9">
    <name type="scientific">Lithohypha guttulata</name>
    <dbReference type="NCBI Taxonomy" id="1690604"/>
    <lineage>
        <taxon>Eukaryota</taxon>
        <taxon>Fungi</taxon>
        <taxon>Dikarya</taxon>
        <taxon>Ascomycota</taxon>
        <taxon>Pezizomycotina</taxon>
        <taxon>Eurotiomycetes</taxon>
        <taxon>Chaetothyriomycetidae</taxon>
        <taxon>Chaetothyriales</taxon>
        <taxon>Trichomeriaceae</taxon>
        <taxon>Lithohypha</taxon>
    </lineage>
</organism>
<evidence type="ECO:0000256" key="2">
    <source>
        <dbReference type="ARBA" id="ARBA00022980"/>
    </source>
</evidence>
<evidence type="ECO:0000256" key="6">
    <source>
        <dbReference type="RuleBase" id="RU003815"/>
    </source>
</evidence>
<dbReference type="NCBIfam" id="NF001099">
    <property type="entry name" value="PRK00132.1"/>
    <property type="match status" value="1"/>
</dbReference>
<protein>
    <recommendedName>
        <fullName evidence="4">Small ribosomal subunit protein uS9m</fullName>
    </recommendedName>
    <alternativeName>
        <fullName evidence="5">37S ribosomal protein S9, mitochondrial</fullName>
    </alternativeName>
</protein>
<keyword evidence="2 6" id="KW-0689">Ribosomal protein</keyword>
<dbReference type="EMBL" id="JAVRRG010000031">
    <property type="protein sequence ID" value="KAK5094907.1"/>
    <property type="molecule type" value="Genomic_DNA"/>
</dbReference>
<dbReference type="PROSITE" id="PS00360">
    <property type="entry name" value="RIBOSOMAL_S9"/>
    <property type="match status" value="1"/>
</dbReference>
<dbReference type="PANTHER" id="PTHR21569">
    <property type="entry name" value="RIBOSOMAL PROTEIN S9"/>
    <property type="match status" value="1"/>
</dbReference>
<sequence length="302" mass="33919">MAQKALSSFFGRATWTCRRCRTNQQWIQRPQFSTSLSRREELEIKTAPEIDFEGGQRSDAPARILPASPSYFTGAPVFNDDLLLLQSLMNRFQKVPQVPADKAPRMAWLRLSQYRSASGERVGAAKYASILRLLTRLNRIHPQLRPDEVQDVLEKFLRPGAQEVQKARPGTIDVYGRSKGVGRRKESSAKVYLIEGTGEILVNGKSIVQAFPRVHDRESAMWPLKVSERIDKYNVFALVAGGGVTGQAEAVTLGLARALLVHEPALKPVLRRAGCVTRDPRAVERKKPGRLKARKKPTWVKR</sequence>
<dbReference type="Proteomes" id="UP001345013">
    <property type="component" value="Unassembled WGS sequence"/>
</dbReference>
<comment type="similarity">
    <text evidence="1 6">Belongs to the universal ribosomal protein uS9 family.</text>
</comment>
<evidence type="ECO:0000256" key="5">
    <source>
        <dbReference type="ARBA" id="ARBA00042623"/>
    </source>
</evidence>
<name>A0ABR0KF75_9EURO</name>
<evidence type="ECO:0000256" key="3">
    <source>
        <dbReference type="ARBA" id="ARBA00023274"/>
    </source>
</evidence>
<comment type="caution">
    <text evidence="8">The sequence shown here is derived from an EMBL/GenBank/DDBJ whole genome shotgun (WGS) entry which is preliminary data.</text>
</comment>
<evidence type="ECO:0000256" key="7">
    <source>
        <dbReference type="SAM" id="MobiDB-lite"/>
    </source>
</evidence>
<evidence type="ECO:0000313" key="8">
    <source>
        <dbReference type="EMBL" id="KAK5094907.1"/>
    </source>
</evidence>
<dbReference type="InterPro" id="IPR020574">
    <property type="entry name" value="Ribosomal_uS9_CS"/>
</dbReference>
<dbReference type="Pfam" id="PF00380">
    <property type="entry name" value="Ribosomal_S9"/>
    <property type="match status" value="1"/>
</dbReference>
<feature type="compositionally biased region" description="Basic residues" evidence="7">
    <location>
        <begin position="287"/>
        <end position="302"/>
    </location>
</feature>
<dbReference type="SUPFAM" id="SSF54211">
    <property type="entry name" value="Ribosomal protein S5 domain 2-like"/>
    <property type="match status" value="1"/>
</dbReference>
<feature type="region of interest" description="Disordered" evidence="7">
    <location>
        <begin position="283"/>
        <end position="302"/>
    </location>
</feature>
<keyword evidence="3 6" id="KW-0687">Ribonucleoprotein</keyword>
<dbReference type="Gene3D" id="3.30.230.10">
    <property type="match status" value="1"/>
</dbReference>
<accession>A0ABR0KF75</accession>
<keyword evidence="9" id="KW-1185">Reference proteome</keyword>
<dbReference type="PANTHER" id="PTHR21569:SF1">
    <property type="entry name" value="SMALL RIBOSOMAL SUBUNIT PROTEIN US9M"/>
    <property type="match status" value="1"/>
</dbReference>
<dbReference type="InterPro" id="IPR014721">
    <property type="entry name" value="Ribsml_uS5_D2-typ_fold_subgr"/>
</dbReference>
<evidence type="ECO:0000256" key="4">
    <source>
        <dbReference type="ARBA" id="ARBA00039318"/>
    </source>
</evidence>
<dbReference type="InterPro" id="IPR020568">
    <property type="entry name" value="Ribosomal_Su5_D2-typ_SF"/>
</dbReference>
<dbReference type="GO" id="GO:0005840">
    <property type="term" value="C:ribosome"/>
    <property type="evidence" value="ECO:0007669"/>
    <property type="project" value="UniProtKB-KW"/>
</dbReference>
<reference evidence="8 9" key="1">
    <citation type="submission" date="2023-08" db="EMBL/GenBank/DDBJ databases">
        <title>Black Yeasts Isolated from many extreme environments.</title>
        <authorList>
            <person name="Coleine C."/>
            <person name="Stajich J.E."/>
            <person name="Selbmann L."/>
        </authorList>
    </citation>
    <scope>NUCLEOTIDE SEQUENCE [LARGE SCALE GENOMIC DNA]</scope>
    <source>
        <strain evidence="8 9">CCFEE 5885</strain>
    </source>
</reference>